<comment type="function">
    <text evidence="11">Binds specific group II introns in chloroplasts and facilitates their splicing. Acts on subgroup IIB introns. The substrates of the subgroup IIB also require the CRM domain proteins CAF1 or CAF2, with a simultaneous binding of CFM3 and CAF1 or CAF2. May influence the biogenesis of the mitochondrial small ribosomal subunit.</text>
</comment>
<dbReference type="GO" id="GO:0000373">
    <property type="term" value="P:Group II intron splicing"/>
    <property type="evidence" value="ECO:0007669"/>
    <property type="project" value="UniProtKB-ARBA"/>
</dbReference>
<keyword evidence="9" id="KW-0687">Ribonucleoprotein</keyword>
<feature type="compositionally biased region" description="Low complexity" evidence="17">
    <location>
        <begin position="452"/>
        <end position="467"/>
    </location>
</feature>
<dbReference type="AlphaFoldDB" id="A0A3L6ELD6"/>
<feature type="region of interest" description="Disordered" evidence="17">
    <location>
        <begin position="498"/>
        <end position="519"/>
    </location>
</feature>
<evidence type="ECO:0000256" key="16">
    <source>
        <dbReference type="SAM" id="Coils"/>
    </source>
</evidence>
<accession>A0A3L6ELD6</accession>
<evidence type="ECO:0000256" key="1">
    <source>
        <dbReference type="ARBA" id="ARBA00004470"/>
    </source>
</evidence>
<feature type="domain" description="CRM" evidence="18">
    <location>
        <begin position="942"/>
        <end position="1042"/>
    </location>
</feature>
<evidence type="ECO:0000256" key="5">
    <source>
        <dbReference type="ARBA" id="ARBA00022737"/>
    </source>
</evidence>
<comment type="caution">
    <text evidence="19">The sequence shown here is derived from an EMBL/GenBank/DDBJ whole genome shotgun (WGS) entry which is preliminary data.</text>
</comment>
<evidence type="ECO:0000256" key="2">
    <source>
        <dbReference type="ARBA" id="ARBA00022528"/>
    </source>
</evidence>
<dbReference type="GO" id="GO:0005739">
    <property type="term" value="C:mitochondrion"/>
    <property type="evidence" value="ECO:0007669"/>
    <property type="project" value="UniProtKB-ARBA"/>
</dbReference>
<dbReference type="PANTHER" id="PTHR31846">
    <property type="entry name" value="CRS1 / YHBY (CRM) DOMAIN-CONTAINING PROTEIN"/>
    <property type="match status" value="1"/>
</dbReference>
<dbReference type="Gene3D" id="3.30.479.30">
    <property type="entry name" value="Band 7 domain"/>
    <property type="match status" value="1"/>
</dbReference>
<dbReference type="SMART" id="SM01103">
    <property type="entry name" value="CRS1_YhbY"/>
    <property type="match status" value="3"/>
</dbReference>
<evidence type="ECO:0000256" key="4">
    <source>
        <dbReference type="ARBA" id="ARBA00022664"/>
    </source>
</evidence>
<protein>
    <recommendedName>
        <fullName evidence="13">CRM-domain containing factor CFM3, chloroplastic/mitochondrial</fullName>
    </recommendedName>
    <alternativeName>
        <fullName evidence="14">Protein CRM FAMILY MEMBER 3</fullName>
    </alternativeName>
</protein>
<evidence type="ECO:0000256" key="8">
    <source>
        <dbReference type="ARBA" id="ARBA00023187"/>
    </source>
</evidence>
<dbReference type="GO" id="GO:1990904">
    <property type="term" value="C:ribonucleoprotein complex"/>
    <property type="evidence" value="ECO:0007669"/>
    <property type="project" value="UniProtKB-KW"/>
</dbReference>
<evidence type="ECO:0000256" key="13">
    <source>
        <dbReference type="ARBA" id="ARBA00073361"/>
    </source>
</evidence>
<keyword evidence="16" id="KW-0175">Coiled coil</keyword>
<reference evidence="19" key="1">
    <citation type="journal article" date="2018" name="Nat. Genet.">
        <title>Extensive intraspecific gene order and gene structural variations between Mo17 and other maize genomes.</title>
        <authorList>
            <person name="Sun S."/>
            <person name="Zhou Y."/>
            <person name="Chen J."/>
            <person name="Shi J."/>
            <person name="Zhao H."/>
            <person name="Zhao H."/>
            <person name="Song W."/>
            <person name="Zhang M."/>
            <person name="Cui Y."/>
            <person name="Dong X."/>
            <person name="Liu H."/>
            <person name="Ma X."/>
            <person name="Jiao Y."/>
            <person name="Wang B."/>
            <person name="Wei X."/>
            <person name="Stein J.C."/>
            <person name="Glaubitz J.C."/>
            <person name="Lu F."/>
            <person name="Yu G."/>
            <person name="Liang C."/>
            <person name="Fengler K."/>
            <person name="Li B."/>
            <person name="Rafalski A."/>
            <person name="Schnable P.S."/>
            <person name="Ware D.H."/>
            <person name="Buckler E.S."/>
            <person name="Lai J."/>
        </authorList>
    </citation>
    <scope>NUCLEOTIDE SEQUENCE [LARGE SCALE GENOMIC DNA]</scope>
    <source>
        <tissue evidence="19">Seedling</tissue>
    </source>
</reference>
<evidence type="ECO:0000256" key="9">
    <source>
        <dbReference type="ARBA" id="ARBA00023274"/>
    </source>
</evidence>
<keyword evidence="6 15" id="KW-0694">RNA-binding</keyword>
<evidence type="ECO:0000256" key="12">
    <source>
        <dbReference type="ARBA" id="ARBA00064484"/>
    </source>
</evidence>
<comment type="subcellular location">
    <subcellularLocation>
        <location evidence="1">Plastid</location>
        <location evidence="1">Chloroplast stroma</location>
    </subcellularLocation>
</comment>
<keyword evidence="10" id="KW-0449">Lipoprotein</keyword>
<gene>
    <name evidence="19" type="primary">FLOT1_1</name>
    <name evidence="19" type="ORF">Zm00014a_020647</name>
</gene>
<keyword evidence="7" id="KW-0809">Transit peptide</keyword>
<dbReference type="InterPro" id="IPR035920">
    <property type="entry name" value="YhbY-like_sf"/>
</dbReference>
<keyword evidence="5" id="KW-0677">Repeat</keyword>
<dbReference type="SUPFAM" id="SSF75471">
    <property type="entry name" value="YhbY-like"/>
    <property type="match status" value="3"/>
</dbReference>
<keyword evidence="8" id="KW-0508">mRNA splicing</keyword>
<evidence type="ECO:0000256" key="6">
    <source>
        <dbReference type="ARBA" id="ARBA00022884"/>
    </source>
</evidence>
<dbReference type="FunFam" id="3.30.110.60:FF:000002">
    <property type="entry name" value="CRS2-associated factor 1, chloroplastic"/>
    <property type="match status" value="2"/>
</dbReference>
<evidence type="ECO:0000256" key="11">
    <source>
        <dbReference type="ARBA" id="ARBA00055648"/>
    </source>
</evidence>
<dbReference type="ExpressionAtlas" id="A0A3L6ELD6">
    <property type="expression patterns" value="baseline and differential"/>
</dbReference>
<feature type="coiled-coil region" evidence="16">
    <location>
        <begin position="1055"/>
        <end position="1082"/>
    </location>
</feature>
<feature type="compositionally biased region" description="Acidic residues" evidence="17">
    <location>
        <begin position="1087"/>
        <end position="1102"/>
    </location>
</feature>
<dbReference type="PROSITE" id="PS51295">
    <property type="entry name" value="CRM"/>
    <property type="match status" value="3"/>
</dbReference>
<dbReference type="InterPro" id="IPR001107">
    <property type="entry name" value="Band_7"/>
</dbReference>
<dbReference type="GO" id="GO:0006397">
    <property type="term" value="P:mRNA processing"/>
    <property type="evidence" value="ECO:0007669"/>
    <property type="project" value="UniProtKB-KW"/>
</dbReference>
<evidence type="ECO:0000256" key="10">
    <source>
        <dbReference type="ARBA" id="ARBA00023288"/>
    </source>
</evidence>
<feature type="domain" description="CRM" evidence="18">
    <location>
        <begin position="529"/>
        <end position="625"/>
    </location>
</feature>
<name>A0A3L6ELD6_MAIZE</name>
<dbReference type="Proteomes" id="UP000251960">
    <property type="component" value="Chromosome 5"/>
</dbReference>
<dbReference type="InterPro" id="IPR036013">
    <property type="entry name" value="Band_7/SPFH_dom_sf"/>
</dbReference>
<dbReference type="Pfam" id="PF01145">
    <property type="entry name" value="Band_7"/>
    <property type="match status" value="1"/>
</dbReference>
<dbReference type="GO" id="GO:0003729">
    <property type="term" value="F:mRNA binding"/>
    <property type="evidence" value="ECO:0007669"/>
    <property type="project" value="InterPro"/>
</dbReference>
<proteinExistence type="predicted"/>
<evidence type="ECO:0000256" key="3">
    <source>
        <dbReference type="ARBA" id="ARBA00022640"/>
    </source>
</evidence>
<dbReference type="CDD" id="cd03399">
    <property type="entry name" value="SPFH_flotillin"/>
    <property type="match status" value="1"/>
</dbReference>
<evidence type="ECO:0000259" key="18">
    <source>
        <dbReference type="PROSITE" id="PS51295"/>
    </source>
</evidence>
<dbReference type="Gene3D" id="3.30.110.60">
    <property type="entry name" value="YhbY-like"/>
    <property type="match status" value="3"/>
</dbReference>
<evidence type="ECO:0000256" key="17">
    <source>
        <dbReference type="SAM" id="MobiDB-lite"/>
    </source>
</evidence>
<keyword evidence="2" id="KW-0150">Chloroplast</keyword>
<feature type="domain" description="CRM" evidence="18">
    <location>
        <begin position="731"/>
        <end position="828"/>
    </location>
</feature>
<sequence>MGFVYRTASPSEYLAITGYGINDVKLAKKAWIAPGQRCTRFDISPVNYTFEVQAMSAEKLPFVLPAVFTIGPRADDEECLLRYAKLISPHDKLSHHVNELVEGVIEGETRVLAASMTMEEIFRGTKSFKQAVFENVQLELNQFGLIIYNANVKQLVDVPGHEYFSYLGQKTQQEAVNQAKVDVAEARMKGEVDAETKVYTVKRQGEGAKEEARVKAEVKVFENEREAEVAAANSELAMKKAGWEQQARVAEVEAAKAVAIRDAELQVEVERRNAARQTEKLKAEHLSKAVVDYEMKVQQANWELYNRQKAAEARLFEQEKEAEARRASAEAAFFARQREAEAELYAKQKEAEGLAAMGEAQSAYLSAMLGALGGSYGALRDYLMISSGVYQEMARINADAIKGLEPKISVWSSGTDGEAGNASGGGAMKEMADRIVHRLRNLGLASDEDDPSASASASAATAAAPPDGTERLGDLLHRGWARPDHQFAAAGFDDAVLPWERDDETTGPVRDEEDGTKRRRVKAPTLAELTIEDGELRRLRRLGMTLRDRITVPKAGVTTAVTEKIHDAWRKSELVRLKFHEDLAHDMKTAHELVERRTGGLIIWRSGSVMVVYRGSNYKRPLKSQALNGASSPVKGEDGALFIPDASNPVESNIQGTGLATQYANVSLLNSQNTEDMTEEELEFNQMLDELGPRFVDWWGTGILPVDADLLPQTIPGYKTPYRVLPTGMRSTLTNAELTNLRKLARNLPCHFALGRNRNHQGLSAAIVKLWEKSLVVKIAVKRGIQNTNNKIMAEEIKNLTGGTLLLRNKFYIVIYRGKDFLPTSVAAVLAEREELTKDIYNMEEQRRRVLITQPSDDGLDGHALAGTLAEFQEAQARWGREVTAKEQEEMKEASSRSEKQKLYRKLEHKLSIAQAKIHRAERLLSKIEASLVLADPCDDQEMITDEEKSVFRRIGLRLKAYLPLGVRGVFDGVIENMHLHWKHREVVKLISKQKTLSFVEETARLLAYESGGILVAIERVPKGYALIFYRGKNYRRPINIRPRNLLTKAKALKRAVAMQRHEALSQHIDQLESNIKQMKLDLGIEDYEEQDEDSSDSENEYDNAVTSVSYDEASSID</sequence>
<feature type="coiled-coil region" evidence="16">
    <location>
        <begin position="897"/>
        <end position="931"/>
    </location>
</feature>
<comment type="subunit">
    <text evidence="12">Interacts with RNA. Part of large ribonucleo-protein particles that contain CAF1 and/or CAF2, and RNC1.</text>
</comment>
<dbReference type="EMBL" id="NCVQ01000006">
    <property type="protein sequence ID" value="PWZ21836.1"/>
    <property type="molecule type" value="Genomic_DNA"/>
</dbReference>
<dbReference type="InterPro" id="IPR001890">
    <property type="entry name" value="RNA-binding_CRM"/>
</dbReference>
<dbReference type="GO" id="GO:0009570">
    <property type="term" value="C:chloroplast stroma"/>
    <property type="evidence" value="ECO:0007669"/>
    <property type="project" value="UniProtKB-SubCell"/>
</dbReference>
<feature type="region of interest" description="Disordered" evidence="17">
    <location>
        <begin position="1087"/>
        <end position="1118"/>
    </location>
</feature>
<dbReference type="FunFam" id="3.30.110.60:FF:000003">
    <property type="entry name" value="CRM-domain containing factor CFM3B, chloroplastic"/>
    <property type="match status" value="1"/>
</dbReference>
<evidence type="ECO:0000256" key="14">
    <source>
        <dbReference type="ARBA" id="ARBA00081881"/>
    </source>
</evidence>
<organism evidence="19">
    <name type="scientific">Zea mays</name>
    <name type="common">Maize</name>
    <dbReference type="NCBI Taxonomy" id="4577"/>
    <lineage>
        <taxon>Eukaryota</taxon>
        <taxon>Viridiplantae</taxon>
        <taxon>Streptophyta</taxon>
        <taxon>Embryophyta</taxon>
        <taxon>Tracheophyta</taxon>
        <taxon>Spermatophyta</taxon>
        <taxon>Magnoliopsida</taxon>
        <taxon>Liliopsida</taxon>
        <taxon>Poales</taxon>
        <taxon>Poaceae</taxon>
        <taxon>PACMAD clade</taxon>
        <taxon>Panicoideae</taxon>
        <taxon>Andropogonodae</taxon>
        <taxon>Andropogoneae</taxon>
        <taxon>Tripsacinae</taxon>
        <taxon>Zea</taxon>
    </lineage>
</organism>
<keyword evidence="4" id="KW-0507">mRNA processing</keyword>
<keyword evidence="3" id="KW-0934">Plastid</keyword>
<feature type="region of interest" description="Disordered" evidence="17">
    <location>
        <begin position="445"/>
        <end position="474"/>
    </location>
</feature>
<dbReference type="SUPFAM" id="SSF117892">
    <property type="entry name" value="Band 7/SPFH domain"/>
    <property type="match status" value="1"/>
</dbReference>
<evidence type="ECO:0000256" key="15">
    <source>
        <dbReference type="PROSITE-ProRule" id="PRU00626"/>
    </source>
</evidence>
<dbReference type="PANTHER" id="PTHR31846:SF4">
    <property type="entry name" value="CRS1 _ YHBY (CRM) DOMAIN-CONTAINING PROTEIN"/>
    <property type="match status" value="1"/>
</dbReference>
<evidence type="ECO:0000256" key="7">
    <source>
        <dbReference type="ARBA" id="ARBA00022946"/>
    </source>
</evidence>
<evidence type="ECO:0000313" key="19">
    <source>
        <dbReference type="EMBL" id="PWZ21836.1"/>
    </source>
</evidence>
<dbReference type="InterPro" id="IPR045278">
    <property type="entry name" value="CRS1/CFM2/CFM3"/>
</dbReference>
<dbReference type="Pfam" id="PF01985">
    <property type="entry name" value="CRS1_YhbY"/>
    <property type="match status" value="3"/>
</dbReference>